<dbReference type="AlphaFoldDB" id="A0AAD6SLN0"/>
<dbReference type="EMBL" id="JARJCM010000101">
    <property type="protein sequence ID" value="KAJ7029432.1"/>
    <property type="molecule type" value="Genomic_DNA"/>
</dbReference>
<name>A0AAD6SLN0_9AGAR</name>
<protein>
    <submittedName>
        <fullName evidence="1">Uncharacterized protein</fullName>
    </submittedName>
</protein>
<gene>
    <name evidence="1" type="ORF">C8F04DRAFT_1187646</name>
</gene>
<dbReference type="Proteomes" id="UP001218188">
    <property type="component" value="Unassembled WGS sequence"/>
</dbReference>
<evidence type="ECO:0000313" key="1">
    <source>
        <dbReference type="EMBL" id="KAJ7029432.1"/>
    </source>
</evidence>
<evidence type="ECO:0000313" key="2">
    <source>
        <dbReference type="Proteomes" id="UP001218188"/>
    </source>
</evidence>
<proteinExistence type="predicted"/>
<organism evidence="1 2">
    <name type="scientific">Mycena alexandri</name>
    <dbReference type="NCBI Taxonomy" id="1745969"/>
    <lineage>
        <taxon>Eukaryota</taxon>
        <taxon>Fungi</taxon>
        <taxon>Dikarya</taxon>
        <taxon>Basidiomycota</taxon>
        <taxon>Agaricomycotina</taxon>
        <taxon>Agaricomycetes</taxon>
        <taxon>Agaricomycetidae</taxon>
        <taxon>Agaricales</taxon>
        <taxon>Marasmiineae</taxon>
        <taxon>Mycenaceae</taxon>
        <taxon>Mycena</taxon>
    </lineage>
</organism>
<reference evidence="1" key="1">
    <citation type="submission" date="2023-03" db="EMBL/GenBank/DDBJ databases">
        <title>Massive genome expansion in bonnet fungi (Mycena s.s.) driven by repeated elements and novel gene families across ecological guilds.</title>
        <authorList>
            <consortium name="Lawrence Berkeley National Laboratory"/>
            <person name="Harder C.B."/>
            <person name="Miyauchi S."/>
            <person name="Viragh M."/>
            <person name="Kuo A."/>
            <person name="Thoen E."/>
            <person name="Andreopoulos B."/>
            <person name="Lu D."/>
            <person name="Skrede I."/>
            <person name="Drula E."/>
            <person name="Henrissat B."/>
            <person name="Morin E."/>
            <person name="Kohler A."/>
            <person name="Barry K."/>
            <person name="LaButti K."/>
            <person name="Morin E."/>
            <person name="Salamov A."/>
            <person name="Lipzen A."/>
            <person name="Mereny Z."/>
            <person name="Hegedus B."/>
            <person name="Baldrian P."/>
            <person name="Stursova M."/>
            <person name="Weitz H."/>
            <person name="Taylor A."/>
            <person name="Grigoriev I.V."/>
            <person name="Nagy L.G."/>
            <person name="Martin F."/>
            <person name="Kauserud H."/>
        </authorList>
    </citation>
    <scope>NUCLEOTIDE SEQUENCE</scope>
    <source>
        <strain evidence="1">CBHHK200</strain>
    </source>
</reference>
<keyword evidence="2" id="KW-1185">Reference proteome</keyword>
<sequence length="107" mass="12771">MDIDDTDEGGSRIFCPQDLRESIVTSMERHLNAHPLIPGYSHPSPAGIREWAVKQMYTFCFNNDLPEVWAYLWENWYRRGRWELWARAEHPEIPRLKTTMMVESQYV</sequence>
<comment type="caution">
    <text evidence="1">The sequence shown here is derived from an EMBL/GenBank/DDBJ whole genome shotgun (WGS) entry which is preliminary data.</text>
</comment>
<accession>A0AAD6SLN0</accession>